<dbReference type="Proteomes" id="UP001215231">
    <property type="component" value="Chromosome"/>
</dbReference>
<feature type="transmembrane region" description="Helical" evidence="7">
    <location>
        <begin position="316"/>
        <end position="337"/>
    </location>
</feature>
<evidence type="ECO:0000256" key="2">
    <source>
        <dbReference type="ARBA" id="ARBA00022448"/>
    </source>
</evidence>
<evidence type="ECO:0000256" key="6">
    <source>
        <dbReference type="ARBA" id="ARBA00023136"/>
    </source>
</evidence>
<reference evidence="8 9" key="1">
    <citation type="journal article" date="2022" name="Mar. Drugs">
        <title>Bioassay-Guided Fractionation Leads to the Detection of Cholic Acid Generated by the Rare Thalassomonas sp.</title>
        <authorList>
            <person name="Pheiffer F."/>
            <person name="Schneider Y.K."/>
            <person name="Hansen E.H."/>
            <person name="Andersen J.H."/>
            <person name="Isaksson J."/>
            <person name="Busche T."/>
            <person name="R C."/>
            <person name="Kalinowski J."/>
            <person name="Zyl L.V."/>
            <person name="Trindade M."/>
        </authorList>
    </citation>
    <scope>NUCLEOTIDE SEQUENCE [LARGE SCALE GENOMIC DNA]</scope>
    <source>
        <strain evidence="8 9">A5K-61T</strain>
    </source>
</reference>
<feature type="transmembrane region" description="Helical" evidence="7">
    <location>
        <begin position="87"/>
        <end position="110"/>
    </location>
</feature>
<keyword evidence="9" id="KW-1185">Reference proteome</keyword>
<keyword evidence="6 7" id="KW-0472">Membrane</keyword>
<keyword evidence="5 7" id="KW-1133">Transmembrane helix</keyword>
<feature type="transmembrane region" description="Helical" evidence="7">
    <location>
        <begin position="162"/>
        <end position="179"/>
    </location>
</feature>
<feature type="transmembrane region" description="Helical" evidence="7">
    <location>
        <begin position="191"/>
        <end position="210"/>
    </location>
</feature>
<feature type="transmembrane region" description="Helical" evidence="7">
    <location>
        <begin position="382"/>
        <end position="401"/>
    </location>
</feature>
<evidence type="ECO:0000256" key="1">
    <source>
        <dbReference type="ARBA" id="ARBA00004651"/>
    </source>
</evidence>
<sequence>MQSAEKKNLKYFITNGAPVFISMGVFAIKALWDSYWLAEVDKSSMLAFGLIFPILIFINVFAVSLGNAVMSSFSVSDWLVSRRINKFIFSWLSAFSIGLGVLTSLALWFIQPFMVLWLDAASYQLNLSHFFDALLSWLPFQFLSAVWMICLRGTGLYKSSGLIATLCCILGMLISYLLLTSALPLPPLASVVYSNAAISISTLIGLSILMRKHIEFSPGESIKAFMEQAGKKLLSVFGSSMLVNLFTLIFLFTLTRLLAQHGPEVISVLVYMTRIEQLILVFFLSIISVLLPEISHLIRQEQYDQASEYIRLGSRFLLLSGILLTGIVFFAGFMIAFDSSTEQNLLLSLTLLSGLWLLGMSLQGVSILYLQMLNIVLAPQMAVQLSFGRFILMAIPLLYIGNSYLGIKGIAVMLPVIQVLSLLLFTYFYKKKMSGHQYAPQT</sequence>
<evidence type="ECO:0000256" key="7">
    <source>
        <dbReference type="SAM" id="Phobius"/>
    </source>
</evidence>
<dbReference type="InterPro" id="IPR052031">
    <property type="entry name" value="Membrane_Transporter-Flippase"/>
</dbReference>
<feature type="transmembrane region" description="Helical" evidence="7">
    <location>
        <begin position="278"/>
        <end position="295"/>
    </location>
</feature>
<gene>
    <name evidence="8" type="ORF">H3N35_27160</name>
</gene>
<dbReference type="RefSeq" id="WP_274052031.1">
    <property type="nucleotide sequence ID" value="NZ_CP059693.1"/>
</dbReference>
<dbReference type="EMBL" id="CP059693">
    <property type="protein sequence ID" value="WDE11826.1"/>
    <property type="molecule type" value="Genomic_DNA"/>
</dbReference>
<keyword evidence="2" id="KW-0813">Transport</keyword>
<evidence type="ECO:0000256" key="4">
    <source>
        <dbReference type="ARBA" id="ARBA00022692"/>
    </source>
</evidence>
<feature type="transmembrane region" description="Helical" evidence="7">
    <location>
        <begin position="407"/>
        <end position="429"/>
    </location>
</feature>
<keyword evidence="3" id="KW-1003">Cell membrane</keyword>
<keyword evidence="4 7" id="KW-0812">Transmembrane</keyword>
<dbReference type="CDD" id="cd12082">
    <property type="entry name" value="MATE_like"/>
    <property type="match status" value="1"/>
</dbReference>
<protein>
    <submittedName>
        <fullName evidence="8">MATE family efflux transporter</fullName>
    </submittedName>
</protein>
<dbReference type="PANTHER" id="PTHR43549">
    <property type="entry name" value="MULTIDRUG RESISTANCE PROTEIN YPNP-RELATED"/>
    <property type="match status" value="1"/>
</dbReference>
<feature type="transmembrane region" description="Helical" evidence="7">
    <location>
        <begin position="349"/>
        <end position="370"/>
    </location>
</feature>
<evidence type="ECO:0000313" key="9">
    <source>
        <dbReference type="Proteomes" id="UP001215231"/>
    </source>
</evidence>
<feature type="transmembrane region" description="Helical" evidence="7">
    <location>
        <begin position="130"/>
        <end position="150"/>
    </location>
</feature>
<organism evidence="8 9">
    <name type="scientific">Thalassomonas haliotis</name>
    <dbReference type="NCBI Taxonomy" id="485448"/>
    <lineage>
        <taxon>Bacteria</taxon>
        <taxon>Pseudomonadati</taxon>
        <taxon>Pseudomonadota</taxon>
        <taxon>Gammaproteobacteria</taxon>
        <taxon>Alteromonadales</taxon>
        <taxon>Colwelliaceae</taxon>
        <taxon>Thalassomonas</taxon>
    </lineage>
</organism>
<evidence type="ECO:0000256" key="5">
    <source>
        <dbReference type="ARBA" id="ARBA00022989"/>
    </source>
</evidence>
<dbReference type="PANTHER" id="PTHR43549:SF2">
    <property type="entry name" value="MULTIDRUG RESISTANCE PROTEIN NORM-RELATED"/>
    <property type="match status" value="1"/>
</dbReference>
<proteinExistence type="predicted"/>
<feature type="transmembrane region" description="Helical" evidence="7">
    <location>
        <begin position="233"/>
        <end position="258"/>
    </location>
</feature>
<evidence type="ECO:0000256" key="3">
    <source>
        <dbReference type="ARBA" id="ARBA00022475"/>
    </source>
</evidence>
<evidence type="ECO:0000313" key="8">
    <source>
        <dbReference type="EMBL" id="WDE11826.1"/>
    </source>
</evidence>
<comment type="subcellular location">
    <subcellularLocation>
        <location evidence="1">Cell membrane</location>
        <topology evidence="1">Multi-pass membrane protein</topology>
    </subcellularLocation>
</comment>
<feature type="transmembrane region" description="Helical" evidence="7">
    <location>
        <begin position="44"/>
        <end position="66"/>
    </location>
</feature>
<accession>A0ABY7VEL8</accession>
<name>A0ABY7VEL8_9GAMM</name>
<feature type="transmembrane region" description="Helical" evidence="7">
    <location>
        <begin position="12"/>
        <end position="32"/>
    </location>
</feature>